<evidence type="ECO:0000259" key="2">
    <source>
        <dbReference type="PROSITE" id="PS51002"/>
    </source>
</evidence>
<dbReference type="InterPro" id="IPR027387">
    <property type="entry name" value="Cytb/b6-like_sf"/>
</dbReference>
<feature type="transmembrane region" description="Helical" evidence="1">
    <location>
        <begin position="187"/>
        <end position="208"/>
    </location>
</feature>
<keyword evidence="4" id="KW-1185">Reference proteome</keyword>
<dbReference type="InterPro" id="IPR005797">
    <property type="entry name" value="Cyt_b/b6_N"/>
</dbReference>
<feature type="domain" description="Cytochrome b/b6 N-terminal region profile" evidence="2">
    <location>
        <begin position="1"/>
        <end position="217"/>
    </location>
</feature>
<feature type="transmembrane region" description="Helical" evidence="1">
    <location>
        <begin position="417"/>
        <end position="436"/>
    </location>
</feature>
<dbReference type="AlphaFoldDB" id="A0AAX4NEQ2"/>
<dbReference type="InterPro" id="IPR016174">
    <property type="entry name" value="Di-haem_cyt_TM"/>
</dbReference>
<dbReference type="GeneID" id="95967102"/>
<keyword evidence="1" id="KW-0472">Membrane</keyword>
<protein>
    <submittedName>
        <fullName evidence="3">Cytochrome bc complex cytochrome b subunit</fullName>
    </submittedName>
</protein>
<feature type="transmembrane region" description="Helical" evidence="1">
    <location>
        <begin position="84"/>
        <end position="107"/>
    </location>
</feature>
<evidence type="ECO:0000313" key="4">
    <source>
        <dbReference type="Proteomes" id="UP001451606"/>
    </source>
</evidence>
<dbReference type="Pfam" id="PF13631">
    <property type="entry name" value="Cytochrom_B_N_2"/>
    <property type="match status" value="1"/>
</dbReference>
<keyword evidence="1" id="KW-0812">Transmembrane</keyword>
<evidence type="ECO:0000313" key="3">
    <source>
        <dbReference type="EMBL" id="WYX99832.1"/>
    </source>
</evidence>
<feature type="transmembrane region" description="Helical" evidence="1">
    <location>
        <begin position="448"/>
        <end position="469"/>
    </location>
</feature>
<dbReference type="PANTHER" id="PTHR19271:SF16">
    <property type="entry name" value="CYTOCHROME B"/>
    <property type="match status" value="1"/>
</dbReference>
<keyword evidence="1" id="KW-1133">Transmembrane helix</keyword>
<feature type="transmembrane region" description="Helical" evidence="1">
    <location>
        <begin position="490"/>
        <end position="514"/>
    </location>
</feature>
<dbReference type="GO" id="GO:0016020">
    <property type="term" value="C:membrane"/>
    <property type="evidence" value="ECO:0007669"/>
    <property type="project" value="InterPro"/>
</dbReference>
<dbReference type="GO" id="GO:0022904">
    <property type="term" value="P:respiratory electron transport chain"/>
    <property type="evidence" value="ECO:0007669"/>
    <property type="project" value="InterPro"/>
</dbReference>
<reference evidence="3 4" key="1">
    <citation type="submission" date="2023-09" db="EMBL/GenBank/DDBJ databases">
        <authorList>
            <person name="Golyshina O.V."/>
            <person name="Lunev E.A."/>
            <person name="Bargiela R."/>
            <person name="Gaines M.C."/>
            <person name="Daum B."/>
            <person name="Bale N.J."/>
            <person name="Koenen M."/>
            <person name="Sinninghe Damst J.S."/>
            <person name="Yakimov M."/>
            <person name="Golyshin P.N."/>
        </authorList>
    </citation>
    <scope>NUCLEOTIDE SEQUENCE [LARGE SCALE GENOMIC DNA]</scope>
    <source>
        <strain evidence="3 4">M1</strain>
    </source>
</reference>
<dbReference type="Proteomes" id="UP001451606">
    <property type="component" value="Chromosome"/>
</dbReference>
<organism evidence="3 4">
    <name type="scientific">Oxyplasma meridianum</name>
    <dbReference type="NCBI Taxonomy" id="3073602"/>
    <lineage>
        <taxon>Archaea</taxon>
        <taxon>Methanobacteriati</taxon>
        <taxon>Thermoplasmatota</taxon>
        <taxon>Thermoplasmata</taxon>
        <taxon>Thermoplasmatales</taxon>
        <taxon>Thermoplasmataceae</taxon>
        <taxon>Oxyplasma</taxon>
    </lineage>
</organism>
<gene>
    <name evidence="3" type="ORF">OXIME_000377</name>
</gene>
<dbReference type="InterPro" id="IPR036150">
    <property type="entry name" value="Cyt_b/b6_C_sf"/>
</dbReference>
<proteinExistence type="predicted"/>
<feature type="transmembrane region" description="Helical" evidence="1">
    <location>
        <begin position="242"/>
        <end position="266"/>
    </location>
</feature>
<dbReference type="SUPFAM" id="SSF81342">
    <property type="entry name" value="Transmembrane di-heme cytochromes"/>
    <property type="match status" value="1"/>
</dbReference>
<dbReference type="PROSITE" id="PS51002">
    <property type="entry name" value="CYTB_NTER"/>
    <property type="match status" value="1"/>
</dbReference>
<feature type="transmembrane region" description="Helical" evidence="1">
    <location>
        <begin position="378"/>
        <end position="401"/>
    </location>
</feature>
<sequence length="552" mass="60332">MVDQDFVQDNSILGKDPLHMTELPLKRVPDYMRKRGGFMYWTGALISVALIYQIISGLILLLYYNPASAYNSTEAIIETIPYGALILTSHLYGAYAMIVLIYVHMFRNYFMGAYKKPRVLQWISGVILLATTIGVGFFGYSMTGDVLSSDATDVGRGIAEAVPFLGKTFESIFFGNGTSVSLFAHMLAWHIILVLVIGAIFGLHFFLAEANGIMPSHRDSKHKAPAVDKADPNYKPWNPYNFAYMIQLGMISLGIIIIVPSVLILLPSVPTLFSPFPQVSSSSVFAAFVPTYPPWFLLFVYKAIDFKFLAADGAYEALAGTVIFAVIPLVYFIAVPFIDRSNDLHALSRPLVTSFGILSIIYLAILSLWGALAPGIPITNGIVASVLVPPFVIVVGGMYFLNRQYVKGKFKVSPNRILTSFLIFLLLLCFTFITFSENLGTLLTYGNGINILATAFSAGATAFAAIGTMKSAQFSYSLKPKEKTKSAYQLSKTTAMVLTSIISVASIAIIVIIAKLNPISIPQEGVFGMGLGIVLVLAGIVLRIYRAAYYNE</sequence>
<feature type="transmembrane region" description="Helical" evidence="1">
    <location>
        <begin position="119"/>
        <end position="140"/>
    </location>
</feature>
<dbReference type="PANTHER" id="PTHR19271">
    <property type="entry name" value="CYTOCHROME B"/>
    <property type="match status" value="1"/>
</dbReference>
<name>A0AAX4NEQ2_9ARCH</name>
<feature type="transmembrane region" description="Helical" evidence="1">
    <location>
        <begin position="350"/>
        <end position="372"/>
    </location>
</feature>
<feature type="transmembrane region" description="Helical" evidence="1">
    <location>
        <begin position="38"/>
        <end position="64"/>
    </location>
</feature>
<feature type="transmembrane region" description="Helical" evidence="1">
    <location>
        <begin position="526"/>
        <end position="545"/>
    </location>
</feature>
<evidence type="ECO:0000256" key="1">
    <source>
        <dbReference type="SAM" id="Phobius"/>
    </source>
</evidence>
<dbReference type="EMBL" id="CP133772">
    <property type="protein sequence ID" value="WYX99832.1"/>
    <property type="molecule type" value="Genomic_DNA"/>
</dbReference>
<dbReference type="GO" id="GO:0009055">
    <property type="term" value="F:electron transfer activity"/>
    <property type="evidence" value="ECO:0007669"/>
    <property type="project" value="InterPro"/>
</dbReference>
<feature type="transmembrane region" description="Helical" evidence="1">
    <location>
        <begin position="317"/>
        <end position="338"/>
    </location>
</feature>
<dbReference type="RefSeq" id="WP_393971793.1">
    <property type="nucleotide sequence ID" value="NZ_CP133772.1"/>
</dbReference>
<dbReference type="KEGG" id="omr:OXIME_000377"/>
<accession>A0AAX4NEQ2</accession>
<dbReference type="Gene3D" id="1.20.810.10">
    <property type="entry name" value="Cytochrome Bc1 Complex, Chain C"/>
    <property type="match status" value="1"/>
</dbReference>
<dbReference type="SUPFAM" id="SSF81648">
    <property type="entry name" value="a domain/subunit of cytochrome bc1 complex (Ubiquinol-cytochrome c reductase)"/>
    <property type="match status" value="1"/>
</dbReference>
<dbReference type="GO" id="GO:0016491">
    <property type="term" value="F:oxidoreductase activity"/>
    <property type="evidence" value="ECO:0007669"/>
    <property type="project" value="InterPro"/>
</dbReference>